<organism evidence="3">
    <name type="scientific">Hymenolepis diminuta</name>
    <name type="common">Rat tapeworm</name>
    <dbReference type="NCBI Taxonomy" id="6216"/>
    <lineage>
        <taxon>Eukaryota</taxon>
        <taxon>Metazoa</taxon>
        <taxon>Spiralia</taxon>
        <taxon>Lophotrochozoa</taxon>
        <taxon>Platyhelminthes</taxon>
        <taxon>Cestoda</taxon>
        <taxon>Eucestoda</taxon>
        <taxon>Cyclophyllidea</taxon>
        <taxon>Hymenolepididae</taxon>
        <taxon>Hymenolepis</taxon>
    </lineage>
</organism>
<evidence type="ECO:0000313" key="2">
    <source>
        <dbReference type="Proteomes" id="UP000274504"/>
    </source>
</evidence>
<dbReference type="AlphaFoldDB" id="A0A0R3SEP0"/>
<reference evidence="1 2" key="2">
    <citation type="submission" date="2018-11" db="EMBL/GenBank/DDBJ databases">
        <authorList>
            <consortium name="Pathogen Informatics"/>
        </authorList>
    </citation>
    <scope>NUCLEOTIDE SEQUENCE [LARGE SCALE GENOMIC DNA]</scope>
</reference>
<reference evidence="3" key="1">
    <citation type="submission" date="2017-02" db="UniProtKB">
        <authorList>
            <consortium name="WormBaseParasite"/>
        </authorList>
    </citation>
    <scope>IDENTIFICATION</scope>
</reference>
<proteinExistence type="predicted"/>
<dbReference type="InterPro" id="IPR013924">
    <property type="entry name" value="RNase_H2_suC"/>
</dbReference>
<dbReference type="OrthoDB" id="6222486at2759"/>
<evidence type="ECO:0000313" key="3">
    <source>
        <dbReference type="WBParaSite" id="HDID_0000324801-mRNA-1"/>
    </source>
</evidence>
<evidence type="ECO:0000313" key="1">
    <source>
        <dbReference type="EMBL" id="VDL29354.1"/>
    </source>
</evidence>
<dbReference type="Pfam" id="PF08615">
    <property type="entry name" value="RNase_H2_suC"/>
    <property type="match status" value="1"/>
</dbReference>
<dbReference type="Proteomes" id="UP000274504">
    <property type="component" value="Unassembled WGS sequence"/>
</dbReference>
<sequence>MSFSTSIVHSLPVNIDADGATLEIPRDFVKASASEGHAQPTLTAHLRGRKLFGKAFEMPLGSEAIVVQNEDMHSLEEGTGNVRVAGTPVEKLIIWNTDAPSDVSEKIRSALLWSKLNAALSE</sequence>
<name>A0A0R3SEP0_HYMDI</name>
<dbReference type="Gene3D" id="2.40.128.680">
    <property type="match status" value="1"/>
</dbReference>
<dbReference type="EMBL" id="UYSG01000943">
    <property type="protein sequence ID" value="VDL29354.1"/>
    <property type="molecule type" value="Genomic_DNA"/>
</dbReference>
<accession>A0A0R3SEP0</accession>
<dbReference type="WBParaSite" id="HDID_0000324801-mRNA-1">
    <property type="protein sequence ID" value="HDID_0000324801-mRNA-1"/>
    <property type="gene ID" value="HDID_0000324801"/>
</dbReference>
<gene>
    <name evidence="1" type="ORF">HDID_LOCUS3246</name>
</gene>
<dbReference type="GO" id="GO:0006401">
    <property type="term" value="P:RNA catabolic process"/>
    <property type="evidence" value="ECO:0007669"/>
    <property type="project" value="InterPro"/>
</dbReference>
<protein>
    <submittedName>
        <fullName evidence="3">Ribonuclease H2 subunit C</fullName>
    </submittedName>
</protein>
<dbReference type="GO" id="GO:0032299">
    <property type="term" value="C:ribonuclease H2 complex"/>
    <property type="evidence" value="ECO:0007669"/>
    <property type="project" value="InterPro"/>
</dbReference>